<reference evidence="2" key="1">
    <citation type="journal article" date="2021" name="Proc. Natl. Acad. Sci. U.S.A.">
        <title>Three genomes in the algal genus Volvox reveal the fate of a haploid sex-determining region after a transition to homothallism.</title>
        <authorList>
            <person name="Yamamoto K."/>
            <person name="Hamaji T."/>
            <person name="Kawai-Toyooka H."/>
            <person name="Matsuzaki R."/>
            <person name="Takahashi F."/>
            <person name="Nishimura Y."/>
            <person name="Kawachi M."/>
            <person name="Noguchi H."/>
            <person name="Minakuchi Y."/>
            <person name="Umen J.G."/>
            <person name="Toyoda A."/>
            <person name="Nozaki H."/>
        </authorList>
    </citation>
    <scope>NUCLEOTIDE SEQUENCE</scope>
    <source>
        <strain evidence="3">NIES-3785</strain>
        <strain evidence="2">NIES-3786</strain>
    </source>
</reference>
<accession>A0A8J4FRY3</accession>
<dbReference type="EMBL" id="BNCQ01000030">
    <property type="protein sequence ID" value="GIM09195.1"/>
    <property type="molecule type" value="Genomic_DNA"/>
</dbReference>
<dbReference type="Gene3D" id="3.40.390.80">
    <property type="entry name" value="Peptidase M60, enhancin-like domain 2"/>
    <property type="match status" value="1"/>
</dbReference>
<dbReference type="PANTHER" id="PTHR15730">
    <property type="entry name" value="EXPERIMENTAL AUTOIMMUNE PROSTATITIS ANTIGEN 2-RELATED"/>
    <property type="match status" value="1"/>
</dbReference>
<proteinExistence type="predicted"/>
<dbReference type="SMART" id="SM01276">
    <property type="entry name" value="M60-like"/>
    <property type="match status" value="1"/>
</dbReference>
<protein>
    <recommendedName>
        <fullName evidence="1">Peptidase M60 domain-containing protein</fullName>
    </recommendedName>
</protein>
<comment type="caution">
    <text evidence="2">The sequence shown here is derived from an EMBL/GenBank/DDBJ whole genome shotgun (WGS) entry which is preliminary data.</text>
</comment>
<evidence type="ECO:0000259" key="1">
    <source>
        <dbReference type="PROSITE" id="PS51723"/>
    </source>
</evidence>
<dbReference type="Proteomes" id="UP000722791">
    <property type="component" value="Unassembled WGS sequence"/>
</dbReference>
<dbReference type="Gene3D" id="1.10.390.30">
    <property type="entry name" value="Peptidase M60, enhancin-like domain 3"/>
    <property type="match status" value="1"/>
</dbReference>
<dbReference type="InterPro" id="IPR031161">
    <property type="entry name" value="Peptidase_M60_dom"/>
</dbReference>
<dbReference type="EMBL" id="BNCP01000041">
    <property type="protein sequence ID" value="GIL87763.1"/>
    <property type="molecule type" value="Genomic_DNA"/>
</dbReference>
<dbReference type="Proteomes" id="UP000747110">
    <property type="component" value="Unassembled WGS sequence"/>
</dbReference>
<evidence type="ECO:0000313" key="3">
    <source>
        <dbReference type="EMBL" id="GIM09195.1"/>
    </source>
</evidence>
<feature type="domain" description="Peptidase M60" evidence="1">
    <location>
        <begin position="422"/>
        <end position="724"/>
    </location>
</feature>
<evidence type="ECO:0000313" key="4">
    <source>
        <dbReference type="Proteomes" id="UP000747110"/>
    </source>
</evidence>
<dbReference type="AlphaFoldDB" id="A0A8J4FRY3"/>
<dbReference type="InterPro" id="IPR051244">
    <property type="entry name" value="TCAF"/>
</dbReference>
<dbReference type="Pfam" id="PF13402">
    <property type="entry name" value="Peptidase_M60"/>
    <property type="match status" value="1"/>
</dbReference>
<dbReference type="InterPro" id="IPR035423">
    <property type="entry name" value="M60-like_N"/>
</dbReference>
<dbReference type="OrthoDB" id="530844at2759"/>
<dbReference type="Gene3D" id="2.60.120.1250">
    <property type="entry name" value="Peptidase M60, enhancin-like domain 1"/>
    <property type="match status" value="1"/>
</dbReference>
<gene>
    <name evidence="2" type="ORF">Vretifemale_15808</name>
    <name evidence="3" type="ORF">Vretimale_13093</name>
</gene>
<sequence>MSLLGTRSAWFRSTYCALCFIPAFLLTIAIAQQLPLQTSLLANFSANLPILLNGISGAYPRDAYCSPYIIWSATGFPLALGNARDNALPVVAAVNLPSASKVVAFGHEAIPGSCCDRNDGWDKLIINSVRWMAGTKQAITIASPSDSSWWSSSGMAGVKKALNGIISITTKTVELDAFASGGWKAVDIYWIDTYIQYSDAHVAALLKFANQTGKGLLVGGHAWYWSYSHPNANIFTDLPINKVLWPLGLAVTTDLQIGFQPAPSRPPGTWLYYNTYLVASTLAAVNLGRTTFTNRTLYPPSNNALNSLVNSLPPLASAPASGLTQLWSLLSSARPNASSGVVINSSNPLDPKNGYPGKILDVAIETWAIRRGELTNMKASLSASAYPGAVPSYATRNSYDITIDGTYNQPSYRFDYGSWNSPVWRSTGLYAPPGQIINVILKTPSAIGKMLQVQIGAHTDDLSYKTTWARVPYIVSRFELKAINTSAGNPLGGLVFILVPPGSSLGDVKVTITNVVRAPYFQLNKTQRADWQNNIRTYPGPWAELDSGKFVLMLPSSAIRSLSDPTPVLQHWNIVLDHMAYLANMPTKRARAERFLVDVDISAGWMHSGYPIMAYDDPGVIQEVTDVTILQTKGAWGPYHELGHNHQWVDMQFSGSGESFNNLWTVYALEKTGTLQTSENWNEVSPQGRTSLRANYFANGANWKRDWNVWVALDTYLQLKDGFGWDFYRNMYAVYQQMPLPLADDNIQTWIQISSKVAGVNLVPFYKKWGFPVTQKTIDVGASLPTWTHNPFL</sequence>
<name>A0A8J4FRY3_9CHLO</name>
<dbReference type="PANTHER" id="PTHR15730:SF5">
    <property type="entry name" value="SI:CH211-210B2.2-RELATED"/>
    <property type="match status" value="1"/>
</dbReference>
<organism evidence="2 4">
    <name type="scientific">Volvox reticuliferus</name>
    <dbReference type="NCBI Taxonomy" id="1737510"/>
    <lineage>
        <taxon>Eukaryota</taxon>
        <taxon>Viridiplantae</taxon>
        <taxon>Chlorophyta</taxon>
        <taxon>core chlorophytes</taxon>
        <taxon>Chlorophyceae</taxon>
        <taxon>CS clade</taxon>
        <taxon>Chlamydomonadales</taxon>
        <taxon>Volvocaceae</taxon>
        <taxon>Volvox</taxon>
    </lineage>
</organism>
<keyword evidence="4" id="KW-1185">Reference proteome</keyword>
<dbReference type="Pfam" id="PF17291">
    <property type="entry name" value="M60-like_N"/>
    <property type="match status" value="1"/>
</dbReference>
<dbReference type="InterPro" id="IPR042279">
    <property type="entry name" value="Pep_M60_3"/>
</dbReference>
<dbReference type="PROSITE" id="PS51723">
    <property type="entry name" value="PEPTIDASE_M60"/>
    <property type="match status" value="1"/>
</dbReference>
<evidence type="ECO:0000313" key="2">
    <source>
        <dbReference type="EMBL" id="GIL87763.1"/>
    </source>
</evidence>